<dbReference type="Proteomes" id="UP001162992">
    <property type="component" value="Chromosome 10"/>
</dbReference>
<evidence type="ECO:0000313" key="1">
    <source>
        <dbReference type="EMBL" id="KAJ7542158.1"/>
    </source>
</evidence>
<reference evidence="2" key="1">
    <citation type="journal article" date="2024" name="Proc. Natl. Acad. Sci. U.S.A.">
        <title>Extraordinary preservation of gene collinearity over three hundred million years revealed in homosporous lycophytes.</title>
        <authorList>
            <person name="Li C."/>
            <person name="Wickell D."/>
            <person name="Kuo L.Y."/>
            <person name="Chen X."/>
            <person name="Nie B."/>
            <person name="Liao X."/>
            <person name="Peng D."/>
            <person name="Ji J."/>
            <person name="Jenkins J."/>
            <person name="Williams M."/>
            <person name="Shu S."/>
            <person name="Plott C."/>
            <person name="Barry K."/>
            <person name="Rajasekar S."/>
            <person name="Grimwood J."/>
            <person name="Han X."/>
            <person name="Sun S."/>
            <person name="Hou Z."/>
            <person name="He W."/>
            <person name="Dai G."/>
            <person name="Sun C."/>
            <person name="Schmutz J."/>
            <person name="Leebens-Mack J.H."/>
            <person name="Li F.W."/>
            <person name="Wang L."/>
        </authorList>
    </citation>
    <scope>NUCLEOTIDE SEQUENCE [LARGE SCALE GENOMIC DNA]</scope>
    <source>
        <strain evidence="2">cv. PW_Plant_1</strain>
    </source>
</reference>
<organism evidence="1 2">
    <name type="scientific">Diphasiastrum complanatum</name>
    <name type="common">Issler's clubmoss</name>
    <name type="synonym">Lycopodium complanatum</name>
    <dbReference type="NCBI Taxonomy" id="34168"/>
    <lineage>
        <taxon>Eukaryota</taxon>
        <taxon>Viridiplantae</taxon>
        <taxon>Streptophyta</taxon>
        <taxon>Embryophyta</taxon>
        <taxon>Tracheophyta</taxon>
        <taxon>Lycopodiopsida</taxon>
        <taxon>Lycopodiales</taxon>
        <taxon>Lycopodiaceae</taxon>
        <taxon>Lycopodioideae</taxon>
        <taxon>Diphasiastrum</taxon>
    </lineage>
</organism>
<evidence type="ECO:0000313" key="2">
    <source>
        <dbReference type="Proteomes" id="UP001162992"/>
    </source>
</evidence>
<keyword evidence="2" id="KW-1185">Reference proteome</keyword>
<dbReference type="EMBL" id="CM055101">
    <property type="protein sequence ID" value="KAJ7542158.1"/>
    <property type="molecule type" value="Genomic_DNA"/>
</dbReference>
<gene>
    <name evidence="1" type="ORF">O6H91_10G092500</name>
</gene>
<sequence length="369" mass="40707">MYWGSRRGRGRGGGRGRGNGMLLMLAMHVVSQFMQLERKPPVTAALIAANVLVYLRPGRLDDLLPSLHDVCLNPQLVLKDFDLKRVFMSAFYHVDETHLVYNMLSLLWKGVQLEVNIGSGKFAAMIAVLLGLSHGLVVLLSKVLSADSPELLYTDCAVGFSAVLFALKVVLNYNSPRHTNIYGVLVPSRYAAWAELILIQIFVPGTSFVGHLCGILAGLLYIHVPRFFAGGRIYSTSLMRVAQWPWLILRGPFRFLSFYSRGLRERAFGHGRVGSSRDQAPRRDIGSPWLADTVWRCPACTYDNGAFVDICDMCGTARSSSVVQESNSSDSTETVASAPPWPPSDPSSSISTPSLEQLRQARLARFSGR</sequence>
<name>A0ACC2CJH7_DIPCM</name>
<comment type="caution">
    <text evidence="1">The sequence shown here is derived from an EMBL/GenBank/DDBJ whole genome shotgun (WGS) entry which is preliminary data.</text>
</comment>
<protein>
    <submittedName>
        <fullName evidence="1">Uncharacterized protein</fullName>
    </submittedName>
</protein>
<proteinExistence type="predicted"/>
<accession>A0ACC2CJH7</accession>